<feature type="transmembrane region" description="Helical" evidence="1">
    <location>
        <begin position="149"/>
        <end position="169"/>
    </location>
</feature>
<evidence type="ECO:0000256" key="1">
    <source>
        <dbReference type="SAM" id="Phobius"/>
    </source>
</evidence>
<feature type="transmembrane region" description="Helical" evidence="1">
    <location>
        <begin position="175"/>
        <end position="195"/>
    </location>
</feature>
<dbReference type="Proteomes" id="UP000719267">
    <property type="component" value="Unassembled WGS sequence"/>
</dbReference>
<gene>
    <name evidence="2" type="ORF">KW502_00025</name>
</gene>
<keyword evidence="3" id="KW-1185">Reference proteome</keyword>
<keyword evidence="1" id="KW-1133">Transmembrane helix</keyword>
<dbReference type="RefSeq" id="WP_219038476.1">
    <property type="nucleotide sequence ID" value="NZ_JAHWDF010000001.1"/>
</dbReference>
<evidence type="ECO:0000313" key="3">
    <source>
        <dbReference type="Proteomes" id="UP000719267"/>
    </source>
</evidence>
<keyword evidence="1" id="KW-0472">Membrane</keyword>
<dbReference type="EMBL" id="JAHWDF010000001">
    <property type="protein sequence ID" value="MBW2960182.1"/>
    <property type="molecule type" value="Genomic_DNA"/>
</dbReference>
<organism evidence="2 3">
    <name type="scientific">Mesonia aestuariivivens</name>
    <dbReference type="NCBI Taxonomy" id="2796128"/>
    <lineage>
        <taxon>Bacteria</taxon>
        <taxon>Pseudomonadati</taxon>
        <taxon>Bacteroidota</taxon>
        <taxon>Flavobacteriia</taxon>
        <taxon>Flavobacteriales</taxon>
        <taxon>Flavobacteriaceae</taxon>
        <taxon>Mesonia</taxon>
    </lineage>
</organism>
<evidence type="ECO:0000313" key="2">
    <source>
        <dbReference type="EMBL" id="MBW2960182.1"/>
    </source>
</evidence>
<comment type="caution">
    <text evidence="2">The sequence shown here is derived from an EMBL/GenBank/DDBJ whole genome shotgun (WGS) entry which is preliminary data.</text>
</comment>
<accession>A0ABS6VY20</accession>
<keyword evidence="1" id="KW-0812">Transmembrane</keyword>
<sequence length="211" mass="25257">MKQQLTQEEIQFIDNYLKNSGVEYIDTRSEVVDHVASEIENRFIENNTSDFYEEFKMYMIQHKKALLKNIHKYRWALDKRILKQVVKNLFHQKVLAFQTLFLVISITLLNTSLIDQVDFKAIHIVIAGSVVFLSLIYPFFWFRKQKISVINRSAVLCYFINYLVFDLVLKIVDDYIFTYSISLVIITWFNISFAFTQVNYFKFYKDKFLLS</sequence>
<proteinExistence type="predicted"/>
<feature type="transmembrane region" description="Helical" evidence="1">
    <location>
        <begin position="89"/>
        <end position="109"/>
    </location>
</feature>
<evidence type="ECO:0008006" key="4">
    <source>
        <dbReference type="Google" id="ProtNLM"/>
    </source>
</evidence>
<name>A0ABS6VY20_9FLAO</name>
<feature type="transmembrane region" description="Helical" evidence="1">
    <location>
        <begin position="121"/>
        <end position="142"/>
    </location>
</feature>
<protein>
    <recommendedName>
        <fullName evidence="4">DUF1129 family protein</fullName>
    </recommendedName>
</protein>
<reference evidence="2 3" key="1">
    <citation type="submission" date="2021-07" db="EMBL/GenBank/DDBJ databases">
        <title>Mesonia aestuariivivens sp. nov., isolated from a tidal flat.</title>
        <authorList>
            <person name="Kim Y.-O."/>
            <person name="Yoon J.-H."/>
        </authorList>
    </citation>
    <scope>NUCLEOTIDE SEQUENCE [LARGE SCALE GENOMIC DNA]</scope>
    <source>
        <strain evidence="2 3">JHPTF-M18</strain>
    </source>
</reference>